<protein>
    <submittedName>
        <fullName evidence="1">Uncharacterized protein</fullName>
    </submittedName>
</protein>
<proteinExistence type="predicted"/>
<dbReference type="EMBL" id="JAVRAA010000005">
    <property type="protein sequence ID" value="MDT0337607.1"/>
    <property type="molecule type" value="Genomic_DNA"/>
</dbReference>
<reference evidence="1" key="1">
    <citation type="submission" date="2023-02" db="EMBL/GenBank/DDBJ databases">
        <title>Description of Herbaspirillum huttiense subsp. nephrolepsisexaltata and Herbaspirillum huttiense subsp. lycopersicon.</title>
        <authorList>
            <person name="Poudel M."/>
            <person name="Sharma A."/>
            <person name="Goss E."/>
            <person name="Tapia J.H."/>
            <person name="Harmon C.M."/>
            <person name="Jones J.B."/>
        </authorList>
    </citation>
    <scope>NUCLEOTIDE SEQUENCE</scope>
    <source>
        <strain evidence="1">NC40101</strain>
    </source>
</reference>
<name>A0AAE4K631_9BURK</name>
<evidence type="ECO:0000313" key="1">
    <source>
        <dbReference type="EMBL" id="MDT0337607.1"/>
    </source>
</evidence>
<gene>
    <name evidence="1" type="ORF">RJN63_12255</name>
</gene>
<dbReference type="RefSeq" id="WP_284078316.1">
    <property type="nucleotide sequence ID" value="NZ_JAVLSM010000007.1"/>
</dbReference>
<sequence>MNFSLSRPVTLALALSPGYQIELTQPREMIRKEGPLRFSNYHLQLCRTEGNVVTASARFVIVESDGSAFSDGDFIRWCEIQGDALGAIAHAMADTALWALAETIGIGRALFLTRVEVESDARPGLILDALRASMSEIAKEESYALLASPENVVSELTSTADLPNSEEHRRYFSYLVDGLGLRKPRSDARILLAPSAGFELDHDFPGWSLLKTRAPEVGHVR</sequence>
<comment type="caution">
    <text evidence="1">The sequence shown here is derived from an EMBL/GenBank/DDBJ whole genome shotgun (WGS) entry which is preliminary data.</text>
</comment>
<organism evidence="1">
    <name type="scientific">Herbaspirillum huttiense subsp. nephrolepidis</name>
    <dbReference type="NCBI Taxonomy" id="3075126"/>
    <lineage>
        <taxon>Bacteria</taxon>
        <taxon>Pseudomonadati</taxon>
        <taxon>Pseudomonadota</taxon>
        <taxon>Betaproteobacteria</taxon>
        <taxon>Burkholderiales</taxon>
        <taxon>Oxalobacteraceae</taxon>
        <taxon>Herbaspirillum</taxon>
    </lineage>
</organism>
<accession>A0AAE4K631</accession>
<dbReference type="AlphaFoldDB" id="A0AAE4K631"/>